<evidence type="ECO:0000313" key="1">
    <source>
        <dbReference type="EMBL" id="MXQ52993.1"/>
    </source>
</evidence>
<accession>A0A6I4VPK2</accession>
<organism evidence="1 2">
    <name type="scientific">Shimazuella alba</name>
    <dbReference type="NCBI Taxonomy" id="2690964"/>
    <lineage>
        <taxon>Bacteria</taxon>
        <taxon>Bacillati</taxon>
        <taxon>Bacillota</taxon>
        <taxon>Bacilli</taxon>
        <taxon>Bacillales</taxon>
        <taxon>Thermoactinomycetaceae</taxon>
        <taxon>Shimazuella</taxon>
    </lineage>
</organism>
<sequence>MSDEYVIQKEAHKLFTQGLEYLKTNRLNPDFPKEGKIIEDDQLKIAQYRVLIIPAEKTNSQMNFATLQNLAYSNRLQDQHMHPVVHEILEKVKDPSWTGGFFKSSSLGKDVQRRAVFYFRSLLPRR</sequence>
<comment type="caution">
    <text evidence="1">The sequence shown here is derived from an EMBL/GenBank/DDBJ whole genome shotgun (WGS) entry which is preliminary data.</text>
</comment>
<keyword evidence="2" id="KW-1185">Reference proteome</keyword>
<dbReference type="AlphaFoldDB" id="A0A6I4VPK2"/>
<reference evidence="1 2" key="1">
    <citation type="submission" date="2019-12" db="EMBL/GenBank/DDBJ databases">
        <title>Whole-genome analyses of novel actinobacteria.</title>
        <authorList>
            <person name="Sahin N."/>
            <person name="Saygin H."/>
        </authorList>
    </citation>
    <scope>NUCLEOTIDE SEQUENCE [LARGE SCALE GENOMIC DNA]</scope>
    <source>
        <strain evidence="1 2">KC615</strain>
    </source>
</reference>
<gene>
    <name evidence="1" type="ORF">GSM42_04440</name>
</gene>
<dbReference type="Proteomes" id="UP000430692">
    <property type="component" value="Unassembled WGS sequence"/>
</dbReference>
<dbReference type="EMBL" id="WUUL01000002">
    <property type="protein sequence ID" value="MXQ52993.1"/>
    <property type="molecule type" value="Genomic_DNA"/>
</dbReference>
<name>A0A6I4VPK2_9BACL</name>
<protein>
    <submittedName>
        <fullName evidence="1">Uncharacterized protein</fullName>
    </submittedName>
</protein>
<proteinExistence type="predicted"/>
<dbReference type="RefSeq" id="WP_160800327.1">
    <property type="nucleotide sequence ID" value="NZ_WUUL01000002.1"/>
</dbReference>
<evidence type="ECO:0000313" key="2">
    <source>
        <dbReference type="Proteomes" id="UP000430692"/>
    </source>
</evidence>